<reference evidence="6 7" key="1">
    <citation type="submission" date="2019-02" db="EMBL/GenBank/DDBJ databases">
        <title>Siculibacillus lacustris gen. nov., sp. nov., a new rosette-forming bacterium isolated from a freshwater crater lake (Lake St. Ana, Romania).</title>
        <authorList>
            <person name="Felfoldi T."/>
            <person name="Marton Z."/>
            <person name="Szabo A."/>
            <person name="Mentes A."/>
            <person name="Boka K."/>
            <person name="Marialigeti K."/>
            <person name="Mathe I."/>
            <person name="Koncz M."/>
            <person name="Schumann P."/>
            <person name="Toth E."/>
        </authorList>
    </citation>
    <scope>NUCLEOTIDE SEQUENCE [LARGE SCALE GENOMIC DNA]</scope>
    <source>
        <strain evidence="6 7">SA-279</strain>
    </source>
</reference>
<keyword evidence="2 5" id="KW-0533">Nickel</keyword>
<dbReference type="GO" id="GO:0051604">
    <property type="term" value="P:protein maturation"/>
    <property type="evidence" value="ECO:0007669"/>
    <property type="project" value="InterPro"/>
</dbReference>
<feature type="binding site" evidence="5">
    <location>
        <position position="92"/>
    </location>
    <ligand>
        <name>Zn(2+)</name>
        <dbReference type="ChEBI" id="CHEBI:29105"/>
    </ligand>
</feature>
<gene>
    <name evidence="5 6" type="primary">hypA</name>
    <name evidence="6" type="ORF">EYW49_04975</name>
</gene>
<dbReference type="NCBIfam" id="TIGR00100">
    <property type="entry name" value="hypA"/>
    <property type="match status" value="1"/>
</dbReference>
<dbReference type="FunFam" id="3.30.2320.80:FF:000001">
    <property type="entry name" value="Hydrogenase maturation factor HypA"/>
    <property type="match status" value="1"/>
</dbReference>
<evidence type="ECO:0000256" key="3">
    <source>
        <dbReference type="ARBA" id="ARBA00022723"/>
    </source>
</evidence>
<evidence type="ECO:0000256" key="1">
    <source>
        <dbReference type="ARBA" id="ARBA00010748"/>
    </source>
</evidence>
<dbReference type="OrthoDB" id="288014at2"/>
<protein>
    <recommendedName>
        <fullName evidence="5">Hydrogenase maturation factor HypA</fullName>
    </recommendedName>
</protein>
<dbReference type="GO" id="GO:0016530">
    <property type="term" value="F:metallochaperone activity"/>
    <property type="evidence" value="ECO:0007669"/>
    <property type="project" value="UniProtKB-ARBA"/>
</dbReference>
<dbReference type="PIRSF" id="PIRSF004761">
    <property type="entry name" value="Hydrgn_mat_HypA"/>
    <property type="match status" value="1"/>
</dbReference>
<dbReference type="InterPro" id="IPR000688">
    <property type="entry name" value="HypA/HybF"/>
</dbReference>
<dbReference type="EMBL" id="SJFN01000005">
    <property type="protein sequence ID" value="TBW40025.1"/>
    <property type="molecule type" value="Genomic_DNA"/>
</dbReference>
<feature type="binding site" evidence="5">
    <location>
        <position position="76"/>
    </location>
    <ligand>
        <name>Zn(2+)</name>
        <dbReference type="ChEBI" id="CHEBI:29105"/>
    </ligand>
</feature>
<comment type="similarity">
    <text evidence="1 5">Belongs to the HypA/HybF family.</text>
</comment>
<dbReference type="GO" id="GO:0008270">
    <property type="term" value="F:zinc ion binding"/>
    <property type="evidence" value="ECO:0007669"/>
    <property type="project" value="UniProtKB-UniRule"/>
</dbReference>
<dbReference type="HAMAP" id="MF_00213">
    <property type="entry name" value="HypA_HybF"/>
    <property type="match status" value="1"/>
</dbReference>
<dbReference type="PROSITE" id="PS01249">
    <property type="entry name" value="HYPA"/>
    <property type="match status" value="1"/>
</dbReference>
<dbReference type="Gene3D" id="3.30.2320.80">
    <property type="match status" value="1"/>
</dbReference>
<feature type="binding site" evidence="5">
    <location>
        <position position="73"/>
    </location>
    <ligand>
        <name>Zn(2+)</name>
        <dbReference type="ChEBI" id="CHEBI:29105"/>
    </ligand>
</feature>
<comment type="caution">
    <text evidence="6">The sequence shown here is derived from an EMBL/GenBank/DDBJ whole genome shotgun (WGS) entry which is preliminary data.</text>
</comment>
<evidence type="ECO:0000313" key="7">
    <source>
        <dbReference type="Proteomes" id="UP000292781"/>
    </source>
</evidence>
<dbReference type="PANTHER" id="PTHR34535">
    <property type="entry name" value="HYDROGENASE MATURATION FACTOR HYPA"/>
    <property type="match status" value="1"/>
</dbReference>
<keyword evidence="3 5" id="KW-0479">Metal-binding</keyword>
<comment type="function">
    <text evidence="5">Involved in the maturation of [NiFe] hydrogenases. Required for nickel insertion into the metal center of the hydrogenase.</text>
</comment>
<keyword evidence="4 5" id="KW-0862">Zinc</keyword>
<dbReference type="AlphaFoldDB" id="A0A4Q9VUX1"/>
<name>A0A4Q9VUX1_9HYPH</name>
<evidence type="ECO:0000256" key="2">
    <source>
        <dbReference type="ARBA" id="ARBA00022596"/>
    </source>
</evidence>
<proteinExistence type="inferred from homology"/>
<dbReference type="PANTHER" id="PTHR34535:SF3">
    <property type="entry name" value="HYDROGENASE MATURATION FACTOR HYPA"/>
    <property type="match status" value="1"/>
</dbReference>
<dbReference type="InterPro" id="IPR020538">
    <property type="entry name" value="Hydgase_Ni_incorp_HypA/HybF_CS"/>
</dbReference>
<dbReference type="RefSeq" id="WP_131306828.1">
    <property type="nucleotide sequence ID" value="NZ_SJFN01000005.1"/>
</dbReference>
<dbReference type="Pfam" id="PF01155">
    <property type="entry name" value="HypA"/>
    <property type="match status" value="1"/>
</dbReference>
<evidence type="ECO:0000313" key="6">
    <source>
        <dbReference type="EMBL" id="TBW40025.1"/>
    </source>
</evidence>
<organism evidence="6 7">
    <name type="scientific">Siculibacillus lacustris</name>
    <dbReference type="NCBI Taxonomy" id="1549641"/>
    <lineage>
        <taxon>Bacteria</taxon>
        <taxon>Pseudomonadati</taxon>
        <taxon>Pseudomonadota</taxon>
        <taxon>Alphaproteobacteria</taxon>
        <taxon>Hyphomicrobiales</taxon>
        <taxon>Ancalomicrobiaceae</taxon>
        <taxon>Siculibacillus</taxon>
    </lineage>
</organism>
<accession>A0A4Q9VUX1</accession>
<keyword evidence="7" id="KW-1185">Reference proteome</keyword>
<feature type="binding site" evidence="5">
    <location>
        <position position="2"/>
    </location>
    <ligand>
        <name>Ni(2+)</name>
        <dbReference type="ChEBI" id="CHEBI:49786"/>
    </ligand>
</feature>
<evidence type="ECO:0000256" key="4">
    <source>
        <dbReference type="ARBA" id="ARBA00022833"/>
    </source>
</evidence>
<dbReference type="Proteomes" id="UP000292781">
    <property type="component" value="Unassembled WGS sequence"/>
</dbReference>
<evidence type="ECO:0000256" key="5">
    <source>
        <dbReference type="HAMAP-Rule" id="MF_00213"/>
    </source>
</evidence>
<sequence length="113" mass="12136">MHEMALMESVLEIVEDEARRAGATRVTVVRLAVGVLSHVDPEALRFCFEAVTNGTTAAGARLEIDRVAGAGWCLDCSTTVALDERFGDCPQCGGRRVQMTAGDDLRVAELEVV</sequence>
<dbReference type="GO" id="GO:0016151">
    <property type="term" value="F:nickel cation binding"/>
    <property type="evidence" value="ECO:0007669"/>
    <property type="project" value="UniProtKB-UniRule"/>
</dbReference>
<feature type="binding site" evidence="5">
    <location>
        <position position="89"/>
    </location>
    <ligand>
        <name>Zn(2+)</name>
        <dbReference type="ChEBI" id="CHEBI:29105"/>
    </ligand>
</feature>